<dbReference type="Pfam" id="PF00367">
    <property type="entry name" value="PTS_EIIB"/>
    <property type="match status" value="1"/>
</dbReference>
<dbReference type="Proteomes" id="UP000315234">
    <property type="component" value="Unassembled WGS sequence"/>
</dbReference>
<comment type="subcellular location">
    <subcellularLocation>
        <location evidence="1">Cell membrane</location>
        <topology evidence="1">Multi-pass membrane protein</topology>
    </subcellularLocation>
</comment>
<protein>
    <submittedName>
        <fullName evidence="16">PTS beta-glucoside transporter subunit EIIBCA</fullName>
    </submittedName>
</protein>
<name>A0AAQ1Z871_CORST</name>
<dbReference type="CDD" id="cd00212">
    <property type="entry name" value="PTS_IIB_glc"/>
    <property type="match status" value="1"/>
</dbReference>
<feature type="domain" description="PTS EIIA type-1" evidence="13">
    <location>
        <begin position="540"/>
        <end position="644"/>
    </location>
</feature>
<evidence type="ECO:0000256" key="5">
    <source>
        <dbReference type="ARBA" id="ARBA00022679"/>
    </source>
</evidence>
<keyword evidence="8" id="KW-0418">Kinase</keyword>
<proteinExistence type="predicted"/>
<evidence type="ECO:0000256" key="11">
    <source>
        <dbReference type="PROSITE-ProRule" id="PRU00421"/>
    </source>
</evidence>
<organism evidence="16 17">
    <name type="scientific">Corynebacterium striatum</name>
    <dbReference type="NCBI Taxonomy" id="43770"/>
    <lineage>
        <taxon>Bacteria</taxon>
        <taxon>Bacillati</taxon>
        <taxon>Actinomycetota</taxon>
        <taxon>Actinomycetes</taxon>
        <taxon>Mycobacteriales</taxon>
        <taxon>Corynebacteriaceae</taxon>
        <taxon>Corynebacterium</taxon>
    </lineage>
</organism>
<feature type="domain" description="PTS EIIB type-1" evidence="14">
    <location>
        <begin position="6"/>
        <end position="89"/>
    </location>
</feature>
<dbReference type="InterPro" id="IPR018113">
    <property type="entry name" value="PTrfase_EIIB_Cys"/>
</dbReference>
<feature type="transmembrane region" description="Helical" evidence="12">
    <location>
        <begin position="239"/>
        <end position="260"/>
    </location>
</feature>
<dbReference type="AlphaFoldDB" id="A0AAQ1Z871"/>
<evidence type="ECO:0000313" key="16">
    <source>
        <dbReference type="EMBL" id="GEA41979.1"/>
    </source>
</evidence>
<evidence type="ECO:0000256" key="6">
    <source>
        <dbReference type="ARBA" id="ARBA00022683"/>
    </source>
</evidence>
<dbReference type="GO" id="GO:0008982">
    <property type="term" value="F:protein-N(PI)-phosphohistidine-sugar phosphotransferase activity"/>
    <property type="evidence" value="ECO:0007669"/>
    <property type="project" value="InterPro"/>
</dbReference>
<keyword evidence="7 12" id="KW-0812">Transmembrane</keyword>
<dbReference type="FunFam" id="2.70.70.10:FF:000001">
    <property type="entry name" value="PTS system glucose-specific IIA component"/>
    <property type="match status" value="1"/>
</dbReference>
<accession>A0AAQ1Z871</accession>
<keyword evidence="3" id="KW-1003">Cell membrane</keyword>
<feature type="transmembrane region" description="Helical" evidence="12">
    <location>
        <begin position="356"/>
        <end position="374"/>
    </location>
</feature>
<dbReference type="PANTHER" id="PTHR30175:SF1">
    <property type="entry name" value="PTS SYSTEM ARBUTIN-, CELLOBIOSE-, AND SALICIN-SPECIFIC EIIBC COMPONENT-RELATED"/>
    <property type="match status" value="1"/>
</dbReference>
<keyword evidence="2" id="KW-0813">Transport</keyword>
<feature type="domain" description="PTS EIIC type-1" evidence="15">
    <location>
        <begin position="115"/>
        <end position="491"/>
    </location>
</feature>
<dbReference type="SUPFAM" id="SSF55604">
    <property type="entry name" value="Glucose permease domain IIB"/>
    <property type="match status" value="1"/>
</dbReference>
<evidence type="ECO:0000256" key="10">
    <source>
        <dbReference type="ARBA" id="ARBA00023136"/>
    </source>
</evidence>
<dbReference type="Gene3D" id="2.70.70.10">
    <property type="entry name" value="Glucose Permease (Domain IIA)"/>
    <property type="match status" value="1"/>
</dbReference>
<reference evidence="16 17" key="1">
    <citation type="submission" date="2019-06" db="EMBL/GenBank/DDBJ databases">
        <title>Draft genome sequence of Corynebacterium striatum NBRC 15291.</title>
        <authorList>
            <person name="Miura T."/>
            <person name="Furukawa M."/>
            <person name="Shimamura M."/>
            <person name="Ohyama Y."/>
            <person name="Yamazoe A."/>
            <person name="Kawasaki H."/>
        </authorList>
    </citation>
    <scope>NUCLEOTIDE SEQUENCE [LARGE SCALE GENOMIC DNA]</scope>
    <source>
        <strain evidence="16 17">NBRC 15291</strain>
    </source>
</reference>
<dbReference type="PROSITE" id="PS51103">
    <property type="entry name" value="PTS_EIIC_TYPE_1"/>
    <property type="match status" value="1"/>
</dbReference>
<dbReference type="PROSITE" id="PS51093">
    <property type="entry name" value="PTS_EIIA_TYPE_1"/>
    <property type="match status" value="1"/>
</dbReference>
<feature type="transmembrane region" description="Helical" evidence="12">
    <location>
        <begin position="313"/>
        <end position="335"/>
    </location>
</feature>
<feature type="transmembrane region" description="Helical" evidence="12">
    <location>
        <begin position="457"/>
        <end position="476"/>
    </location>
</feature>
<dbReference type="SUPFAM" id="SSF51261">
    <property type="entry name" value="Duplicated hybrid motif"/>
    <property type="match status" value="1"/>
</dbReference>
<dbReference type="GO" id="GO:0005886">
    <property type="term" value="C:plasma membrane"/>
    <property type="evidence" value="ECO:0007669"/>
    <property type="project" value="UniProtKB-SubCell"/>
</dbReference>
<keyword evidence="5" id="KW-0808">Transferase</keyword>
<dbReference type="PROSITE" id="PS00371">
    <property type="entry name" value="PTS_EIIA_TYPE_1_HIS"/>
    <property type="match status" value="1"/>
</dbReference>
<evidence type="ECO:0000256" key="1">
    <source>
        <dbReference type="ARBA" id="ARBA00004651"/>
    </source>
</evidence>
<gene>
    <name evidence="16" type="primary">ptsG</name>
    <name evidence="16" type="ORF">Cst04h_01490</name>
</gene>
<dbReference type="InterPro" id="IPR003352">
    <property type="entry name" value="PTS_EIIC"/>
</dbReference>
<dbReference type="GO" id="GO:0009401">
    <property type="term" value="P:phosphoenolpyruvate-dependent sugar phosphotransferase system"/>
    <property type="evidence" value="ECO:0007669"/>
    <property type="project" value="UniProtKB-KW"/>
</dbReference>
<feature type="transmembrane region" description="Helical" evidence="12">
    <location>
        <begin position="158"/>
        <end position="177"/>
    </location>
</feature>
<dbReference type="PROSITE" id="PS51098">
    <property type="entry name" value="PTS_EIIB_TYPE_1"/>
    <property type="match status" value="1"/>
</dbReference>
<evidence type="ECO:0000259" key="14">
    <source>
        <dbReference type="PROSITE" id="PS51098"/>
    </source>
</evidence>
<dbReference type="NCBIfam" id="TIGR00830">
    <property type="entry name" value="PTBA"/>
    <property type="match status" value="1"/>
</dbReference>
<evidence type="ECO:0000256" key="4">
    <source>
        <dbReference type="ARBA" id="ARBA00022597"/>
    </source>
</evidence>
<dbReference type="InterPro" id="IPR036878">
    <property type="entry name" value="Glu_permease_IIB"/>
</dbReference>
<feature type="transmembrane region" description="Helical" evidence="12">
    <location>
        <begin position="417"/>
        <end position="437"/>
    </location>
</feature>
<evidence type="ECO:0000259" key="13">
    <source>
        <dbReference type="PROSITE" id="PS51093"/>
    </source>
</evidence>
<feature type="active site" description="Phosphocysteine intermediate; for EIIB activity" evidence="11">
    <location>
        <position position="28"/>
    </location>
</feature>
<evidence type="ECO:0000256" key="3">
    <source>
        <dbReference type="ARBA" id="ARBA00022475"/>
    </source>
</evidence>
<evidence type="ECO:0000256" key="7">
    <source>
        <dbReference type="ARBA" id="ARBA00022692"/>
    </source>
</evidence>
<dbReference type="Pfam" id="PF02378">
    <property type="entry name" value="PTS_EIIC"/>
    <property type="match status" value="1"/>
</dbReference>
<dbReference type="InterPro" id="IPR001127">
    <property type="entry name" value="PTS_EIIA_1_perm"/>
</dbReference>
<dbReference type="PANTHER" id="PTHR30175">
    <property type="entry name" value="PHOSPHOTRANSFERASE SYSTEM TRANSPORT PROTEIN"/>
    <property type="match status" value="1"/>
</dbReference>
<dbReference type="InterPro" id="IPR013013">
    <property type="entry name" value="PTS_EIIC_1"/>
</dbReference>
<keyword evidence="10 12" id="KW-0472">Membrane</keyword>
<dbReference type="Gene3D" id="3.30.1360.60">
    <property type="entry name" value="Glucose permease domain IIB"/>
    <property type="match status" value="1"/>
</dbReference>
<evidence type="ECO:0000313" key="17">
    <source>
        <dbReference type="Proteomes" id="UP000315234"/>
    </source>
</evidence>
<dbReference type="RefSeq" id="WP_005529783.1">
    <property type="nucleotide sequence ID" value="NZ_BJLD01000001.1"/>
</dbReference>
<comment type="caution">
    <text evidence="16">The sequence shown here is derived from an EMBL/GenBank/DDBJ whole genome shotgun (WGS) entry which is preliminary data.</text>
</comment>
<evidence type="ECO:0000259" key="15">
    <source>
        <dbReference type="PROSITE" id="PS51103"/>
    </source>
</evidence>
<dbReference type="EMBL" id="BJLD01000001">
    <property type="protein sequence ID" value="GEA41979.1"/>
    <property type="molecule type" value="Genomic_DNA"/>
</dbReference>
<dbReference type="Pfam" id="PF00358">
    <property type="entry name" value="PTS_EIIA_1"/>
    <property type="match status" value="1"/>
</dbReference>
<dbReference type="InterPro" id="IPR001996">
    <property type="entry name" value="PTS_IIB_1"/>
</dbReference>
<evidence type="ECO:0000256" key="8">
    <source>
        <dbReference type="ARBA" id="ARBA00022777"/>
    </source>
</evidence>
<dbReference type="InterPro" id="IPR011055">
    <property type="entry name" value="Dup_hybrid_motif"/>
</dbReference>
<sequence>MSTQTRSAAEAILDGIGGADNIASFTHCATRLRFQLNDSSKVNKEALEAIPKVLGAVPQGGSNYQVVIGGDVATVYDEINALPAMKDGGPSDADIKAAARAKAKGKVPFMDKFFEYLSDSFRPILGVLLGASLIIAFASILDAFGIVDFRAPDKPASWFFVDAMWRSVFYFLPLMVAYNAGKKLRIDPWVPAAIMAALLTPEFLNLTENPAVQCVVNDTLGTEQCTIPIFGMTMQLPDYGGNVFVPLMMAYVAALVYRFFQKIIPTSIHMVFVPFFTMLIVIPLTAFLIGPFGVWAGNGIGAGLSWMNDNVPFVFALAIPMLYPFLVPLGLHWPLNALMLVNIQTLGYDFIQGPMGAWNFACFGATAAVLALSIRDKDTVMRQTSGSALAAGLLGGVSEPSLYGIHLRYKRIYPRMLVGCFAGGLTVALLTLGSNGITTDAFVFTSLLTISVFNPMLKYVIAITVAFVVAFIAVFISDYRTPEERAAQKAAAAGAGAAALDDAPAEAAAPDTAAEAPAETETVITSPAEGEVVPMTEINDPVFSAGTLGDGVGVIPASDEVYAPVSGVIVSAMKTGHAYGIKTESGVEVLVHIGINTVKMKGEGFAPAVKKGDTIKAGELLATVDFGAVRAAGYDTTIVVAVTNTKALAEVTPAGIKKATAGDIIITATR</sequence>
<dbReference type="FunFam" id="3.30.1360.60:FF:000001">
    <property type="entry name" value="PTS system glucose-specific IIBC component PtsG"/>
    <property type="match status" value="1"/>
</dbReference>
<keyword evidence="6" id="KW-0598">Phosphotransferase system</keyword>
<keyword evidence="9 12" id="KW-1133">Transmembrane helix</keyword>
<evidence type="ECO:0000256" key="2">
    <source>
        <dbReference type="ARBA" id="ARBA00022448"/>
    </source>
</evidence>
<feature type="transmembrane region" description="Helical" evidence="12">
    <location>
        <begin position="272"/>
        <end position="293"/>
    </location>
</feature>
<dbReference type="GO" id="GO:0016301">
    <property type="term" value="F:kinase activity"/>
    <property type="evidence" value="ECO:0007669"/>
    <property type="project" value="UniProtKB-KW"/>
</dbReference>
<feature type="transmembrane region" description="Helical" evidence="12">
    <location>
        <begin position="124"/>
        <end position="146"/>
    </location>
</feature>
<dbReference type="PROSITE" id="PS01035">
    <property type="entry name" value="PTS_EIIB_TYPE_1_CYS"/>
    <property type="match status" value="1"/>
</dbReference>
<evidence type="ECO:0000256" key="9">
    <source>
        <dbReference type="ARBA" id="ARBA00022989"/>
    </source>
</evidence>
<evidence type="ECO:0000256" key="12">
    <source>
        <dbReference type="SAM" id="Phobius"/>
    </source>
</evidence>
<dbReference type="InterPro" id="IPR050558">
    <property type="entry name" value="PTS_Sugar-Specific_Components"/>
</dbReference>
<keyword evidence="4" id="KW-0762">Sugar transport</keyword>